<evidence type="ECO:0000259" key="1">
    <source>
        <dbReference type="Pfam" id="PF13966"/>
    </source>
</evidence>
<gene>
    <name evidence="2" type="ORF">BDN70DRAFT_763691</name>
</gene>
<comment type="caution">
    <text evidence="2">The sequence shown here is derived from an EMBL/GenBank/DDBJ whole genome shotgun (WGS) entry which is preliminary data.</text>
</comment>
<dbReference type="OrthoDB" id="2976650at2759"/>
<feature type="domain" description="Reverse transcriptase zinc-binding" evidence="1">
    <location>
        <begin position="47"/>
        <end position="115"/>
    </location>
</feature>
<dbReference type="AlphaFoldDB" id="A0A9P6CTW7"/>
<keyword evidence="3" id="KW-1185">Reference proteome</keyword>
<dbReference type="Pfam" id="PF13966">
    <property type="entry name" value="zf-RVT"/>
    <property type="match status" value="1"/>
</dbReference>
<name>A0A9P6CTW7_9AGAR</name>
<dbReference type="Proteomes" id="UP000807469">
    <property type="component" value="Unassembled WGS sequence"/>
</dbReference>
<evidence type="ECO:0000313" key="3">
    <source>
        <dbReference type="Proteomes" id="UP000807469"/>
    </source>
</evidence>
<evidence type="ECO:0000313" key="2">
    <source>
        <dbReference type="EMBL" id="KAF9472509.1"/>
    </source>
</evidence>
<proteinExistence type="predicted"/>
<dbReference type="InterPro" id="IPR026960">
    <property type="entry name" value="RVT-Znf"/>
</dbReference>
<accession>A0A9P6CTW7</accession>
<dbReference type="EMBL" id="MU155528">
    <property type="protein sequence ID" value="KAF9472509.1"/>
    <property type="molecule type" value="Genomic_DNA"/>
</dbReference>
<protein>
    <recommendedName>
        <fullName evidence="1">Reverse transcriptase zinc-binding domain-containing protein</fullName>
    </recommendedName>
</protein>
<sequence length="124" mass="14354">GIHLLSATQAMLHRGIHQIKSVDIRTDTLASLDITRYRVKELRGKFPTDKEIWLSLRSKNIAKRARGFLWKTMHNGYRIGDKWSSIPNFEHRANCGLCGEEETMEHILHECQNSEAITIIWKLA</sequence>
<reference evidence="2" key="1">
    <citation type="submission" date="2020-11" db="EMBL/GenBank/DDBJ databases">
        <authorList>
            <consortium name="DOE Joint Genome Institute"/>
            <person name="Ahrendt S."/>
            <person name="Riley R."/>
            <person name="Andreopoulos W."/>
            <person name="Labutti K."/>
            <person name="Pangilinan J."/>
            <person name="Ruiz-Duenas F.J."/>
            <person name="Barrasa J.M."/>
            <person name="Sanchez-Garcia M."/>
            <person name="Camarero S."/>
            <person name="Miyauchi S."/>
            <person name="Serrano A."/>
            <person name="Linde D."/>
            <person name="Babiker R."/>
            <person name="Drula E."/>
            <person name="Ayuso-Fernandez I."/>
            <person name="Pacheco R."/>
            <person name="Padilla G."/>
            <person name="Ferreira P."/>
            <person name="Barriuso J."/>
            <person name="Kellner H."/>
            <person name="Castanera R."/>
            <person name="Alfaro M."/>
            <person name="Ramirez L."/>
            <person name="Pisabarro A.G."/>
            <person name="Kuo A."/>
            <person name="Tritt A."/>
            <person name="Lipzen A."/>
            <person name="He G."/>
            <person name="Yan M."/>
            <person name="Ng V."/>
            <person name="Cullen D."/>
            <person name="Martin F."/>
            <person name="Rosso M.-N."/>
            <person name="Henrissat B."/>
            <person name="Hibbett D."/>
            <person name="Martinez A.T."/>
            <person name="Grigoriev I.V."/>
        </authorList>
    </citation>
    <scope>NUCLEOTIDE SEQUENCE</scope>
    <source>
        <strain evidence="2">CIRM-BRFM 674</strain>
    </source>
</reference>
<organism evidence="2 3">
    <name type="scientific">Pholiota conissans</name>
    <dbReference type="NCBI Taxonomy" id="109636"/>
    <lineage>
        <taxon>Eukaryota</taxon>
        <taxon>Fungi</taxon>
        <taxon>Dikarya</taxon>
        <taxon>Basidiomycota</taxon>
        <taxon>Agaricomycotina</taxon>
        <taxon>Agaricomycetes</taxon>
        <taxon>Agaricomycetidae</taxon>
        <taxon>Agaricales</taxon>
        <taxon>Agaricineae</taxon>
        <taxon>Strophariaceae</taxon>
        <taxon>Pholiota</taxon>
    </lineage>
</organism>
<feature type="non-terminal residue" evidence="2">
    <location>
        <position position="1"/>
    </location>
</feature>
<feature type="non-terminal residue" evidence="2">
    <location>
        <position position="124"/>
    </location>
</feature>